<comment type="similarity">
    <text evidence="8">Belongs to the tRNA(Ile)-lysidine synthase family.</text>
</comment>
<sequence>MVQKVLAFVQQHQLFASNQKIIAAVSGGIDSVVLCDILSELKVNFAIAHCNFGLRAEESDADELFVRKLAKKYNVPFFSEQFNTKAFATQEKISTQMAARTLRYNWFEKLRQQHSYDLIAVAHHQNDSVETILLNLTRGTGLPGLHGIAPKNGSLIRPLLCLQKDDIYDYVTAQQLIWREDSSNETTLYQRNKIRHEVIPVLKQLNPNLEHTMQQTAAKINAAEIIVRDHVQKIREQALRSENGISYLNIAALPDTEALPLILFELLQPYAFTFEVTQMIIPALNGESGKIFSSATHTLVKDRAQLVITSKDTEAFGSYELGAGQTEWIMPELHLRLNSVPALHYKINSNKKLAALDAGLLQFPLKIRPWKEGDWFVPLGMNGKKKISDFLIDEKIPVNLKSTIKVLLSANSIMWVIGHRLDNRFKVTPKTEQVLEIKIL</sequence>
<dbReference type="InterPro" id="IPR014729">
    <property type="entry name" value="Rossmann-like_a/b/a_fold"/>
</dbReference>
<evidence type="ECO:0000313" key="11">
    <source>
        <dbReference type="Proteomes" id="UP000240357"/>
    </source>
</evidence>
<keyword evidence="11" id="KW-1185">Reference proteome</keyword>
<dbReference type="SUPFAM" id="SSF52402">
    <property type="entry name" value="Adenine nucleotide alpha hydrolases-like"/>
    <property type="match status" value="1"/>
</dbReference>
<evidence type="ECO:0000256" key="8">
    <source>
        <dbReference type="HAMAP-Rule" id="MF_01161"/>
    </source>
</evidence>
<dbReference type="GO" id="GO:0032267">
    <property type="term" value="F:tRNA(Ile)-lysidine synthase activity"/>
    <property type="evidence" value="ECO:0007669"/>
    <property type="project" value="UniProtKB-EC"/>
</dbReference>
<dbReference type="EMBL" id="PYFT01000001">
    <property type="protein sequence ID" value="PSR56676.1"/>
    <property type="molecule type" value="Genomic_DNA"/>
</dbReference>
<evidence type="ECO:0000256" key="1">
    <source>
        <dbReference type="ARBA" id="ARBA00004496"/>
    </source>
</evidence>
<dbReference type="HAMAP" id="MF_01161">
    <property type="entry name" value="tRNA_Ile_lys_synt"/>
    <property type="match status" value="1"/>
</dbReference>
<dbReference type="NCBIfam" id="TIGR02433">
    <property type="entry name" value="lysidine_TilS_C"/>
    <property type="match status" value="1"/>
</dbReference>
<keyword evidence="2 8" id="KW-0963">Cytoplasm</keyword>
<evidence type="ECO:0000256" key="4">
    <source>
        <dbReference type="ARBA" id="ARBA00022694"/>
    </source>
</evidence>
<dbReference type="RefSeq" id="WP_106932852.1">
    <property type="nucleotide sequence ID" value="NZ_PYFT01000001.1"/>
</dbReference>
<dbReference type="OrthoDB" id="9807403at2"/>
<dbReference type="EC" id="6.3.4.19" evidence="8"/>
<comment type="domain">
    <text evidence="8">The N-terminal region contains the highly conserved SGGXDS motif, predicted to be a P-loop motif involved in ATP binding.</text>
</comment>
<dbReference type="PANTHER" id="PTHR43033:SF1">
    <property type="entry name" value="TRNA(ILE)-LYSIDINE SYNTHASE-RELATED"/>
    <property type="match status" value="1"/>
</dbReference>
<dbReference type="SUPFAM" id="SSF56037">
    <property type="entry name" value="PheT/TilS domain"/>
    <property type="match status" value="1"/>
</dbReference>
<dbReference type="GO" id="GO:0005524">
    <property type="term" value="F:ATP binding"/>
    <property type="evidence" value="ECO:0007669"/>
    <property type="project" value="UniProtKB-UniRule"/>
</dbReference>
<evidence type="ECO:0000256" key="3">
    <source>
        <dbReference type="ARBA" id="ARBA00022598"/>
    </source>
</evidence>
<reference evidence="10 11" key="1">
    <citation type="submission" date="2018-03" db="EMBL/GenBank/DDBJ databases">
        <title>Adhaeribacter sp. HMF7605 Genome sequencing and assembly.</title>
        <authorList>
            <person name="Kang H."/>
            <person name="Kang J."/>
            <person name="Cha I."/>
            <person name="Kim H."/>
            <person name="Joh K."/>
        </authorList>
    </citation>
    <scope>NUCLEOTIDE SEQUENCE [LARGE SCALE GENOMIC DNA]</scope>
    <source>
        <strain evidence="10 11">HMF7605</strain>
    </source>
</reference>
<accession>A0A2T2YMD9</accession>
<dbReference type="NCBIfam" id="TIGR02432">
    <property type="entry name" value="lysidine_TilS_N"/>
    <property type="match status" value="1"/>
</dbReference>
<feature type="binding site" evidence="8">
    <location>
        <begin position="26"/>
        <end position="31"/>
    </location>
    <ligand>
        <name>ATP</name>
        <dbReference type="ChEBI" id="CHEBI:30616"/>
    </ligand>
</feature>
<dbReference type="Pfam" id="PF01171">
    <property type="entry name" value="ATP_bind_3"/>
    <property type="match status" value="1"/>
</dbReference>
<evidence type="ECO:0000313" key="10">
    <source>
        <dbReference type="EMBL" id="PSR56676.1"/>
    </source>
</evidence>
<keyword evidence="3 8" id="KW-0436">Ligase</keyword>
<dbReference type="Pfam" id="PF11734">
    <property type="entry name" value="TilS_C"/>
    <property type="match status" value="1"/>
</dbReference>
<evidence type="ECO:0000259" key="9">
    <source>
        <dbReference type="SMART" id="SM00977"/>
    </source>
</evidence>
<proteinExistence type="inferred from homology"/>
<dbReference type="CDD" id="cd01992">
    <property type="entry name" value="TilS_N"/>
    <property type="match status" value="1"/>
</dbReference>
<comment type="caution">
    <text evidence="10">The sequence shown here is derived from an EMBL/GenBank/DDBJ whole genome shotgun (WGS) entry which is preliminary data.</text>
</comment>
<dbReference type="InterPro" id="IPR012795">
    <property type="entry name" value="tRNA_Ile_lys_synt_N"/>
</dbReference>
<evidence type="ECO:0000256" key="5">
    <source>
        <dbReference type="ARBA" id="ARBA00022741"/>
    </source>
</evidence>
<dbReference type="InterPro" id="IPR012094">
    <property type="entry name" value="tRNA_Ile_lys_synt"/>
</dbReference>
<name>A0A2T2YMD9_9BACT</name>
<comment type="catalytic activity">
    <reaction evidence="7 8">
        <text>cytidine(34) in tRNA(Ile2) + L-lysine + ATP = lysidine(34) in tRNA(Ile2) + AMP + diphosphate + H(+)</text>
        <dbReference type="Rhea" id="RHEA:43744"/>
        <dbReference type="Rhea" id="RHEA-COMP:10625"/>
        <dbReference type="Rhea" id="RHEA-COMP:10670"/>
        <dbReference type="ChEBI" id="CHEBI:15378"/>
        <dbReference type="ChEBI" id="CHEBI:30616"/>
        <dbReference type="ChEBI" id="CHEBI:32551"/>
        <dbReference type="ChEBI" id="CHEBI:33019"/>
        <dbReference type="ChEBI" id="CHEBI:82748"/>
        <dbReference type="ChEBI" id="CHEBI:83665"/>
        <dbReference type="ChEBI" id="CHEBI:456215"/>
        <dbReference type="EC" id="6.3.4.19"/>
    </reaction>
</comment>
<dbReference type="InterPro" id="IPR011063">
    <property type="entry name" value="TilS/TtcA_N"/>
</dbReference>
<comment type="function">
    <text evidence="8">Ligates lysine onto the cytidine present at position 34 of the AUA codon-specific tRNA(Ile) that contains the anticodon CAU, in an ATP-dependent manner. Cytidine is converted to lysidine, thus changing the amino acid specificity of the tRNA from methionine to isoleucine.</text>
</comment>
<evidence type="ECO:0000256" key="6">
    <source>
        <dbReference type="ARBA" id="ARBA00022840"/>
    </source>
</evidence>
<dbReference type="GO" id="GO:0005737">
    <property type="term" value="C:cytoplasm"/>
    <property type="evidence" value="ECO:0007669"/>
    <property type="project" value="UniProtKB-SubCell"/>
</dbReference>
<organism evidence="10 11">
    <name type="scientific">Adhaeribacter arboris</name>
    <dbReference type="NCBI Taxonomy" id="2072846"/>
    <lineage>
        <taxon>Bacteria</taxon>
        <taxon>Pseudomonadati</taxon>
        <taxon>Bacteroidota</taxon>
        <taxon>Cytophagia</taxon>
        <taxon>Cytophagales</taxon>
        <taxon>Hymenobacteraceae</taxon>
        <taxon>Adhaeribacter</taxon>
    </lineage>
</organism>
<keyword evidence="5 8" id="KW-0547">Nucleotide-binding</keyword>
<dbReference type="PANTHER" id="PTHR43033">
    <property type="entry name" value="TRNA(ILE)-LYSIDINE SYNTHASE-RELATED"/>
    <property type="match status" value="1"/>
</dbReference>
<dbReference type="SMART" id="SM00977">
    <property type="entry name" value="TilS_C"/>
    <property type="match status" value="1"/>
</dbReference>
<dbReference type="GO" id="GO:0006400">
    <property type="term" value="P:tRNA modification"/>
    <property type="evidence" value="ECO:0007669"/>
    <property type="project" value="UniProtKB-UniRule"/>
</dbReference>
<keyword evidence="6 8" id="KW-0067">ATP-binding</keyword>
<dbReference type="AlphaFoldDB" id="A0A2T2YMD9"/>
<comment type="subcellular location">
    <subcellularLocation>
        <location evidence="1 8">Cytoplasm</location>
    </subcellularLocation>
</comment>
<dbReference type="InterPro" id="IPR012796">
    <property type="entry name" value="Lysidine-tRNA-synth_C"/>
</dbReference>
<evidence type="ECO:0000256" key="2">
    <source>
        <dbReference type="ARBA" id="ARBA00022490"/>
    </source>
</evidence>
<gene>
    <name evidence="8 10" type="primary">tilS</name>
    <name evidence="10" type="ORF">AHMF7605_25860</name>
</gene>
<protein>
    <recommendedName>
        <fullName evidence="8">tRNA(Ile)-lysidine synthase</fullName>
        <ecNumber evidence="8">6.3.4.19</ecNumber>
    </recommendedName>
    <alternativeName>
        <fullName evidence="8">tRNA(Ile)-2-lysyl-cytidine synthase</fullName>
    </alternativeName>
    <alternativeName>
        <fullName evidence="8">tRNA(Ile)-lysidine synthetase</fullName>
    </alternativeName>
</protein>
<keyword evidence="4 8" id="KW-0819">tRNA processing</keyword>
<evidence type="ECO:0000256" key="7">
    <source>
        <dbReference type="ARBA" id="ARBA00048539"/>
    </source>
</evidence>
<dbReference type="Gene3D" id="3.40.50.620">
    <property type="entry name" value="HUPs"/>
    <property type="match status" value="1"/>
</dbReference>
<feature type="domain" description="Lysidine-tRNA(Ile) synthetase C-terminal" evidence="9">
    <location>
        <begin position="365"/>
        <end position="437"/>
    </location>
</feature>
<dbReference type="Proteomes" id="UP000240357">
    <property type="component" value="Unassembled WGS sequence"/>
</dbReference>